<dbReference type="CDD" id="cd03062">
    <property type="entry name" value="TRX_Fd_Sucrase"/>
    <property type="match status" value="1"/>
</dbReference>
<evidence type="ECO:0000313" key="1">
    <source>
        <dbReference type="EMBL" id="MBB2899973.1"/>
    </source>
</evidence>
<dbReference type="PANTHER" id="PTHR31902">
    <property type="entry name" value="ACTIN PATCHES DISTAL PROTEIN 1"/>
    <property type="match status" value="1"/>
</dbReference>
<dbReference type="AlphaFoldDB" id="A0A7W4XVL8"/>
<dbReference type="EMBL" id="JACHVY010000001">
    <property type="protein sequence ID" value="MBB2899973.1"/>
    <property type="molecule type" value="Genomic_DNA"/>
</dbReference>
<dbReference type="InterPro" id="IPR009737">
    <property type="entry name" value="Aim32/Apd1-like"/>
</dbReference>
<dbReference type="InterPro" id="IPR036249">
    <property type="entry name" value="Thioredoxin-like_sf"/>
</dbReference>
<accession>A0A7W4XVL8</accession>
<reference evidence="1 2" key="2">
    <citation type="submission" date="2020-08" db="EMBL/GenBank/DDBJ databases">
        <authorList>
            <person name="Partida-Martinez L."/>
            <person name="Huntemann M."/>
            <person name="Clum A."/>
            <person name="Wang J."/>
            <person name="Palaniappan K."/>
            <person name="Ritter S."/>
            <person name="Chen I.-M."/>
            <person name="Stamatis D."/>
            <person name="Reddy T."/>
            <person name="O'Malley R."/>
            <person name="Daum C."/>
            <person name="Shapiro N."/>
            <person name="Ivanova N."/>
            <person name="Kyrpides N."/>
            <person name="Woyke T."/>
        </authorList>
    </citation>
    <scope>NUCLEOTIDE SEQUENCE [LARGE SCALE GENOMIC DNA]</scope>
    <source>
        <strain evidence="1 2">AS2.23</strain>
    </source>
</reference>
<gene>
    <name evidence="1" type="ORF">FHR75_000761</name>
</gene>
<name>A0A7W4XVL8_KINRA</name>
<sequence>MRGYLLVEEPGAWGAGTVPASRLGEDVTAALRANAAGRGVRLLLVRRPAARDLDPDGPRRVFLVDVRRGRSRVLARTAARADLPAAVADDGGWEPHGGPLLLVCTHGRKDWCCALRGRPVAAALADLDPEPVWECSHLGGDRFAATALSLPSGVTHGRLAPDDAPALVAALRSGRVLPHRWRGRSCDPGVVQAAEGHARLERGIDAVDALRPRAVVDEEHGRWRVDLEHEGRPLRVHLRVGSAPAHRLTCSATDDRHARTWELERIEG</sequence>
<proteinExistence type="predicted"/>
<dbReference type="SUPFAM" id="SSF52833">
    <property type="entry name" value="Thioredoxin-like"/>
    <property type="match status" value="1"/>
</dbReference>
<evidence type="ECO:0000313" key="2">
    <source>
        <dbReference type="Proteomes" id="UP000533269"/>
    </source>
</evidence>
<reference evidence="1 2" key="1">
    <citation type="submission" date="2020-08" db="EMBL/GenBank/DDBJ databases">
        <title>The Agave Microbiome: Exploring the role of microbial communities in plant adaptations to desert environments.</title>
        <authorList>
            <person name="Partida-Martinez L.P."/>
        </authorList>
    </citation>
    <scope>NUCLEOTIDE SEQUENCE [LARGE SCALE GENOMIC DNA]</scope>
    <source>
        <strain evidence="1 2">AS2.23</strain>
    </source>
</reference>
<organism evidence="1 2">
    <name type="scientific">Kineococcus radiotolerans</name>
    <dbReference type="NCBI Taxonomy" id="131568"/>
    <lineage>
        <taxon>Bacteria</taxon>
        <taxon>Bacillati</taxon>
        <taxon>Actinomycetota</taxon>
        <taxon>Actinomycetes</taxon>
        <taxon>Kineosporiales</taxon>
        <taxon>Kineosporiaceae</taxon>
        <taxon>Kineococcus</taxon>
    </lineage>
</organism>
<dbReference type="RefSeq" id="WP_183390416.1">
    <property type="nucleotide sequence ID" value="NZ_JACHVY010000001.1"/>
</dbReference>
<evidence type="ECO:0008006" key="3">
    <source>
        <dbReference type="Google" id="ProtNLM"/>
    </source>
</evidence>
<dbReference type="Proteomes" id="UP000533269">
    <property type="component" value="Unassembled WGS sequence"/>
</dbReference>
<dbReference type="PANTHER" id="PTHR31902:SF22">
    <property type="entry name" value="SLL1203 PROTEIN"/>
    <property type="match status" value="1"/>
</dbReference>
<dbReference type="Pfam" id="PF06999">
    <property type="entry name" value="Suc_Fer-like"/>
    <property type="match status" value="1"/>
</dbReference>
<protein>
    <recommendedName>
        <fullName evidence="3">Sucraseferredoxin family protein</fullName>
    </recommendedName>
</protein>
<comment type="caution">
    <text evidence="1">The sequence shown here is derived from an EMBL/GenBank/DDBJ whole genome shotgun (WGS) entry which is preliminary data.</text>
</comment>